<protein>
    <submittedName>
        <fullName evidence="8">RagB/SusD family nutrient uptake outer membrane protein</fullName>
    </submittedName>
</protein>
<accession>A0ABU7H033</accession>
<name>A0ABU7H033_9SPHI</name>
<keyword evidence="4" id="KW-0472">Membrane</keyword>
<dbReference type="PROSITE" id="PS51257">
    <property type="entry name" value="PROKAR_LIPOPROTEIN"/>
    <property type="match status" value="1"/>
</dbReference>
<feature type="domain" description="SusD-like N-terminal" evidence="7">
    <location>
        <begin position="87"/>
        <end position="209"/>
    </location>
</feature>
<dbReference type="RefSeq" id="WP_330145522.1">
    <property type="nucleotide sequence ID" value="NZ_JAZDQU010000001.1"/>
</dbReference>
<dbReference type="InterPro" id="IPR012944">
    <property type="entry name" value="SusD_RagB_dom"/>
</dbReference>
<comment type="subcellular location">
    <subcellularLocation>
        <location evidence="1">Cell outer membrane</location>
    </subcellularLocation>
</comment>
<dbReference type="Gene3D" id="1.25.40.390">
    <property type="match status" value="1"/>
</dbReference>
<evidence type="ECO:0000256" key="3">
    <source>
        <dbReference type="ARBA" id="ARBA00022729"/>
    </source>
</evidence>
<evidence type="ECO:0000313" key="8">
    <source>
        <dbReference type="EMBL" id="MEE1884609.1"/>
    </source>
</evidence>
<dbReference type="SUPFAM" id="SSF48452">
    <property type="entry name" value="TPR-like"/>
    <property type="match status" value="1"/>
</dbReference>
<organism evidence="8 9">
    <name type="scientific">Pedobacter flavus</name>
    <dbReference type="NCBI Taxonomy" id="3113906"/>
    <lineage>
        <taxon>Bacteria</taxon>
        <taxon>Pseudomonadati</taxon>
        <taxon>Bacteroidota</taxon>
        <taxon>Sphingobacteriia</taxon>
        <taxon>Sphingobacteriales</taxon>
        <taxon>Sphingobacteriaceae</taxon>
        <taxon>Pedobacter</taxon>
    </lineage>
</organism>
<evidence type="ECO:0000256" key="5">
    <source>
        <dbReference type="ARBA" id="ARBA00023237"/>
    </source>
</evidence>
<dbReference type="EMBL" id="JAZDQU010000001">
    <property type="protein sequence ID" value="MEE1884609.1"/>
    <property type="molecule type" value="Genomic_DNA"/>
</dbReference>
<comment type="caution">
    <text evidence="8">The sequence shown here is derived from an EMBL/GenBank/DDBJ whole genome shotgun (WGS) entry which is preliminary data.</text>
</comment>
<keyword evidence="3" id="KW-0732">Signal</keyword>
<dbReference type="InterPro" id="IPR011990">
    <property type="entry name" value="TPR-like_helical_dom_sf"/>
</dbReference>
<evidence type="ECO:0000256" key="4">
    <source>
        <dbReference type="ARBA" id="ARBA00023136"/>
    </source>
</evidence>
<dbReference type="Pfam" id="PF07980">
    <property type="entry name" value="SusD_RagB"/>
    <property type="match status" value="1"/>
</dbReference>
<evidence type="ECO:0000259" key="7">
    <source>
        <dbReference type="Pfam" id="PF14322"/>
    </source>
</evidence>
<keyword evidence="9" id="KW-1185">Reference proteome</keyword>
<sequence length="554" mass="61776">MKIFKITLAMIGMLTLGSCTKDLELDTPDQFSDETFWTSENNVRAYTWGFYNMFVGYGIGTGTTSDFYFNSFQDDQAAGTFQNFAVSAAATNGNWDWTQIRKANIMIDRVKKMTNLSQDTKNHYEGVARFFRALDYFNKVKIFGDVPYIDNELDIADVTTIYKPRDSRKIVIQKVLEDLDFAIANLKTVDLDNTINKNVAYALKSRVALYEGTYRKYHTNLGLTADANSLLTQAKDASLALMNGTFTLNPSYETIYSSIDLTGNKQVLLFKKYITGVQGHSIINYLTSTTLMNGLTKNAVEAYTTTDGLPVSQVGGAPLYAGDDGIDKVRTNRDNRLLKTIADYTAYNGKLVNGRSSSTGYVPVKFLNPNTNQNGGQNDTDAPLFNYAEVLLNYAEAMAELGTMDQAALDRSVNLLRARAGVAPLKWNGTNVMSGTTGTTVINDAKRTADVSPLLWEIRRERRVELMMDGFRFDDIVRWRKGDYMTNSLNPDIFLGAKVPTAANVRTNANGYLMPYTATTNRTFITPKHYLTAVPTGQISLYLPYGGMTQNPDW</sequence>
<dbReference type="Pfam" id="PF14322">
    <property type="entry name" value="SusD-like_3"/>
    <property type="match status" value="1"/>
</dbReference>
<comment type="similarity">
    <text evidence="2">Belongs to the SusD family.</text>
</comment>
<dbReference type="InterPro" id="IPR033985">
    <property type="entry name" value="SusD-like_N"/>
</dbReference>
<evidence type="ECO:0000313" key="9">
    <source>
        <dbReference type="Proteomes" id="UP001337681"/>
    </source>
</evidence>
<keyword evidence="5" id="KW-0998">Cell outer membrane</keyword>
<evidence type="ECO:0000256" key="2">
    <source>
        <dbReference type="ARBA" id="ARBA00006275"/>
    </source>
</evidence>
<gene>
    <name evidence="8" type="ORF">VRU49_04150</name>
</gene>
<evidence type="ECO:0000259" key="6">
    <source>
        <dbReference type="Pfam" id="PF07980"/>
    </source>
</evidence>
<feature type="domain" description="RagB/SusD" evidence="6">
    <location>
        <begin position="295"/>
        <end position="554"/>
    </location>
</feature>
<evidence type="ECO:0000256" key="1">
    <source>
        <dbReference type="ARBA" id="ARBA00004442"/>
    </source>
</evidence>
<proteinExistence type="inferred from homology"/>
<reference evidence="8 9" key="1">
    <citation type="submission" date="2024-01" db="EMBL/GenBank/DDBJ databases">
        <title>Pedobacter sp. nov., isolated from oil-contaminated soil.</title>
        <authorList>
            <person name="Le N.T.T."/>
        </authorList>
    </citation>
    <scope>NUCLEOTIDE SEQUENCE [LARGE SCALE GENOMIC DNA]</scope>
    <source>
        <strain evidence="8 9">VNH31</strain>
    </source>
</reference>
<dbReference type="Proteomes" id="UP001337681">
    <property type="component" value="Unassembled WGS sequence"/>
</dbReference>